<proteinExistence type="predicted"/>
<name>A0A8J2LB72_9HEXA</name>
<evidence type="ECO:0000313" key="2">
    <source>
        <dbReference type="Proteomes" id="UP000708208"/>
    </source>
</evidence>
<gene>
    <name evidence="1" type="ORF">AFUS01_LOCUS38147</name>
</gene>
<evidence type="ECO:0000313" key="1">
    <source>
        <dbReference type="EMBL" id="CAG7828202.1"/>
    </source>
</evidence>
<sequence>MRLPTSTTEFFQTRPPNWLMNLKSLEIPSEEDPKLEREVLEKLVSEPLKLQEIFGIISAKQLPFLFSKNSAQAVKDFMLHPKSEQADVCLNFALVGPKLRKLFVSS</sequence>
<comment type="caution">
    <text evidence="1">The sequence shown here is derived from an EMBL/GenBank/DDBJ whole genome shotgun (WGS) entry which is preliminary data.</text>
</comment>
<feature type="non-terminal residue" evidence="1">
    <location>
        <position position="106"/>
    </location>
</feature>
<dbReference type="EMBL" id="CAJVCH010546531">
    <property type="protein sequence ID" value="CAG7828202.1"/>
    <property type="molecule type" value="Genomic_DNA"/>
</dbReference>
<accession>A0A8J2LB72</accession>
<keyword evidence="2" id="KW-1185">Reference proteome</keyword>
<organism evidence="1 2">
    <name type="scientific">Allacma fusca</name>
    <dbReference type="NCBI Taxonomy" id="39272"/>
    <lineage>
        <taxon>Eukaryota</taxon>
        <taxon>Metazoa</taxon>
        <taxon>Ecdysozoa</taxon>
        <taxon>Arthropoda</taxon>
        <taxon>Hexapoda</taxon>
        <taxon>Collembola</taxon>
        <taxon>Symphypleona</taxon>
        <taxon>Sminthuridae</taxon>
        <taxon>Allacma</taxon>
    </lineage>
</organism>
<protein>
    <submittedName>
        <fullName evidence="1">Uncharacterized protein</fullName>
    </submittedName>
</protein>
<dbReference type="Proteomes" id="UP000708208">
    <property type="component" value="Unassembled WGS sequence"/>
</dbReference>
<dbReference type="AlphaFoldDB" id="A0A8J2LB72"/>
<reference evidence="1" key="1">
    <citation type="submission" date="2021-06" db="EMBL/GenBank/DDBJ databases">
        <authorList>
            <person name="Hodson N. C."/>
            <person name="Mongue J. A."/>
            <person name="Jaron S. K."/>
        </authorList>
    </citation>
    <scope>NUCLEOTIDE SEQUENCE</scope>
</reference>